<gene>
    <name evidence="2" type="ORF">AWB69_02787</name>
</gene>
<feature type="domain" description="Immunity protein 52" evidence="1">
    <location>
        <begin position="24"/>
        <end position="237"/>
    </location>
</feature>
<dbReference type="OrthoDB" id="8718152at2"/>
<protein>
    <recommendedName>
        <fullName evidence="1">Immunity protein 52 domain-containing protein</fullName>
    </recommendedName>
</protein>
<dbReference type="Pfam" id="PF15579">
    <property type="entry name" value="Imm52"/>
    <property type="match status" value="1"/>
</dbReference>
<reference evidence="2 3" key="1">
    <citation type="submission" date="2016-01" db="EMBL/GenBank/DDBJ databases">
        <authorList>
            <person name="Oliw E.H."/>
        </authorList>
    </citation>
    <scope>NUCLEOTIDE SEQUENCE [LARGE SCALE GENOMIC DNA]</scope>
    <source>
        <strain evidence="2">LMG 27134</strain>
    </source>
</reference>
<dbReference type="InterPro" id="IPR028969">
    <property type="entry name" value="Imm52"/>
</dbReference>
<dbReference type="PIRSF" id="PIRSF029636">
    <property type="entry name" value="UCP029636"/>
    <property type="match status" value="1"/>
</dbReference>
<dbReference type="AlphaFoldDB" id="A0A158GJI2"/>
<name>A0A158GJI2_9BURK</name>
<dbReference type="Proteomes" id="UP000054683">
    <property type="component" value="Unassembled WGS sequence"/>
</dbReference>
<evidence type="ECO:0000313" key="2">
    <source>
        <dbReference type="EMBL" id="SAL32236.1"/>
    </source>
</evidence>
<organism evidence="2 3">
    <name type="scientific">Caballeronia udeis</name>
    <dbReference type="NCBI Taxonomy" id="1232866"/>
    <lineage>
        <taxon>Bacteria</taxon>
        <taxon>Pseudomonadati</taxon>
        <taxon>Pseudomonadota</taxon>
        <taxon>Betaproteobacteria</taxon>
        <taxon>Burkholderiales</taxon>
        <taxon>Burkholderiaceae</taxon>
        <taxon>Caballeronia</taxon>
    </lineage>
</organism>
<evidence type="ECO:0000259" key="1">
    <source>
        <dbReference type="Pfam" id="PF15579"/>
    </source>
</evidence>
<dbReference type="InterPro" id="IPR016929">
    <property type="entry name" value="TsiT-like"/>
</dbReference>
<evidence type="ECO:0000313" key="3">
    <source>
        <dbReference type="Proteomes" id="UP000054683"/>
    </source>
</evidence>
<dbReference type="EMBL" id="FCOK02000015">
    <property type="protein sequence ID" value="SAL32236.1"/>
    <property type="molecule type" value="Genomic_DNA"/>
</dbReference>
<accession>A0A158GJI2</accession>
<sequence>MQFIAQYQDSKDIGLSDFQFQLTRLWPVISVLASKDPRLAEWFLQGANEKDAQLYPVYDAKATPSPAAMAVLKEQYRNEKALAKTIGMWNGQTVKKDGASIVVTFDTAPMPGDVDISIGEESATSSRLGDGDAIAQIVAAVAHAYAPAYVTAAPRKYMAKQVFDDKPGVGWMLYLPKVITAQQIPEARALIPVYAAGNRQTGTIIVSVTDAVFSLANPEHVEIANRIEVRLVDQDLLPRYSDISGSHG</sequence>
<proteinExistence type="predicted"/>